<accession>A0ACC0FTA7</accession>
<comment type="caution">
    <text evidence="1">The sequence shown here is derived from an EMBL/GenBank/DDBJ whole genome shotgun (WGS) entry which is preliminary data.</text>
</comment>
<name>A0ACC0FTA7_9ERIC</name>
<proteinExistence type="predicted"/>
<evidence type="ECO:0000313" key="2">
    <source>
        <dbReference type="Proteomes" id="UP001060215"/>
    </source>
</evidence>
<sequence>MRLRTLLMMLRDNDNHTPWNPSSSRSSITRSEPSVLGANDGLLSTASLMMAIGAVRKDVKTMILTGIARTVGLACSMAIGEFVSVYSQYGIEMSQIKRGGGEREMNESEIEEMKKHLPSPLAAAATSAAAFVVGAVVPLSAAAFIKDYWVGVGVVVAAVSFALLGFEGLSAVLGRAPVVKSSLRILVGGWLAMGITFGLTKLIGSTGI</sequence>
<dbReference type="EMBL" id="CM045770">
    <property type="protein sequence ID" value="KAI7991991.1"/>
    <property type="molecule type" value="Genomic_DNA"/>
</dbReference>
<dbReference type="Proteomes" id="UP001060215">
    <property type="component" value="Chromosome 13"/>
</dbReference>
<gene>
    <name evidence="1" type="ORF">LOK49_LG12G00231</name>
</gene>
<organism evidence="1 2">
    <name type="scientific">Camellia lanceoleosa</name>
    <dbReference type="NCBI Taxonomy" id="1840588"/>
    <lineage>
        <taxon>Eukaryota</taxon>
        <taxon>Viridiplantae</taxon>
        <taxon>Streptophyta</taxon>
        <taxon>Embryophyta</taxon>
        <taxon>Tracheophyta</taxon>
        <taxon>Spermatophyta</taxon>
        <taxon>Magnoliopsida</taxon>
        <taxon>eudicotyledons</taxon>
        <taxon>Gunneridae</taxon>
        <taxon>Pentapetalae</taxon>
        <taxon>asterids</taxon>
        <taxon>Ericales</taxon>
        <taxon>Theaceae</taxon>
        <taxon>Camellia</taxon>
    </lineage>
</organism>
<reference evidence="1 2" key="1">
    <citation type="journal article" date="2022" name="Plant J.">
        <title>Chromosome-level genome of Camellia lanceoleosa provides a valuable resource for understanding genome evolution and self-incompatibility.</title>
        <authorList>
            <person name="Gong W."/>
            <person name="Xiao S."/>
            <person name="Wang L."/>
            <person name="Liao Z."/>
            <person name="Chang Y."/>
            <person name="Mo W."/>
            <person name="Hu G."/>
            <person name="Li W."/>
            <person name="Zhao G."/>
            <person name="Zhu H."/>
            <person name="Hu X."/>
            <person name="Ji K."/>
            <person name="Xiang X."/>
            <person name="Song Q."/>
            <person name="Yuan D."/>
            <person name="Jin S."/>
            <person name="Zhang L."/>
        </authorList>
    </citation>
    <scope>NUCLEOTIDE SEQUENCE [LARGE SCALE GENOMIC DNA]</scope>
    <source>
        <strain evidence="1">SQ_2022a</strain>
    </source>
</reference>
<evidence type="ECO:0000313" key="1">
    <source>
        <dbReference type="EMBL" id="KAI7991991.1"/>
    </source>
</evidence>
<protein>
    <submittedName>
        <fullName evidence="1">Uncharacterized protein</fullName>
    </submittedName>
</protein>
<keyword evidence="2" id="KW-1185">Reference proteome</keyword>